<dbReference type="SUPFAM" id="SSF51182">
    <property type="entry name" value="RmlC-like cupins"/>
    <property type="match status" value="1"/>
</dbReference>
<evidence type="ECO:0000313" key="2">
    <source>
        <dbReference type="EMBL" id="MBI3126322.1"/>
    </source>
</evidence>
<dbReference type="AlphaFoldDB" id="A0A932HW35"/>
<dbReference type="EMBL" id="JACPUR010000002">
    <property type="protein sequence ID" value="MBI3126322.1"/>
    <property type="molecule type" value="Genomic_DNA"/>
</dbReference>
<comment type="caution">
    <text evidence="2">The sequence shown here is derived from an EMBL/GenBank/DDBJ whole genome shotgun (WGS) entry which is preliminary data.</text>
</comment>
<dbReference type="PANTHER" id="PTHR35848">
    <property type="entry name" value="OXALATE-BINDING PROTEIN"/>
    <property type="match status" value="1"/>
</dbReference>
<dbReference type="Gene3D" id="2.60.120.10">
    <property type="entry name" value="Jelly Rolls"/>
    <property type="match status" value="2"/>
</dbReference>
<gene>
    <name evidence="2" type="ORF">HYZ11_01795</name>
</gene>
<dbReference type="PANTHER" id="PTHR35848:SF6">
    <property type="entry name" value="CUPIN TYPE-2 DOMAIN-CONTAINING PROTEIN"/>
    <property type="match status" value="1"/>
</dbReference>
<organism evidence="2 3">
    <name type="scientific">Tectimicrobiota bacterium</name>
    <dbReference type="NCBI Taxonomy" id="2528274"/>
    <lineage>
        <taxon>Bacteria</taxon>
        <taxon>Pseudomonadati</taxon>
        <taxon>Nitrospinota/Tectimicrobiota group</taxon>
        <taxon>Candidatus Tectimicrobiota</taxon>
    </lineage>
</organism>
<name>A0A932HW35_UNCTE</name>
<protein>
    <recommendedName>
        <fullName evidence="4">Cupin domain-containing protein</fullName>
    </recommendedName>
</protein>
<evidence type="ECO:0008006" key="4">
    <source>
        <dbReference type="Google" id="ProtNLM"/>
    </source>
</evidence>
<dbReference type="InterPro" id="IPR014710">
    <property type="entry name" value="RmlC-like_jellyroll"/>
</dbReference>
<keyword evidence="1" id="KW-0479">Metal-binding</keyword>
<sequence length="333" mass="37254">MNAQAARAAGPRLVAHTRVAPVTVIRFEEMVPDWGEYHESLREGNHRGIYRYIGGLPGRKLRAPLPGWEFSCGVVVAPPGNGAPLHDHHDEEIFMVWDGEFEVFWEAPRTKERESAVLGLYDAIRVPPGVMRGFRNAGKRDGFLHFIHGQGEYRYPVYHESEREGLPEGAPTAPAVPEPAYDPATQVIRHKEVPLNWGVYFETRRPGHRRGIQRYVGGISGERDEDGPPPALPDGEVGFSVAECGHGSGAPLHDHPHEEIFIPLEGKWIVYWLDERDEYRQALLGPWDACWVPSGVQRGYRSASRHGGKLHVIQGQGNSPPPLYAEDYSSFRG</sequence>
<dbReference type="InterPro" id="IPR051610">
    <property type="entry name" value="GPI/OXD"/>
</dbReference>
<dbReference type="GO" id="GO:0046872">
    <property type="term" value="F:metal ion binding"/>
    <property type="evidence" value="ECO:0007669"/>
    <property type="project" value="UniProtKB-KW"/>
</dbReference>
<reference evidence="2" key="1">
    <citation type="submission" date="2020-07" db="EMBL/GenBank/DDBJ databases">
        <title>Huge and variable diversity of episymbiotic CPR bacteria and DPANN archaea in groundwater ecosystems.</title>
        <authorList>
            <person name="He C.Y."/>
            <person name="Keren R."/>
            <person name="Whittaker M."/>
            <person name="Farag I.F."/>
            <person name="Doudna J."/>
            <person name="Cate J.H.D."/>
            <person name="Banfield J.F."/>
        </authorList>
    </citation>
    <scope>NUCLEOTIDE SEQUENCE</scope>
    <source>
        <strain evidence="2">NC_groundwater_763_Ag_S-0.2um_68_21</strain>
    </source>
</reference>
<proteinExistence type="predicted"/>
<accession>A0A932HW35</accession>
<evidence type="ECO:0000256" key="1">
    <source>
        <dbReference type="ARBA" id="ARBA00022723"/>
    </source>
</evidence>
<evidence type="ECO:0000313" key="3">
    <source>
        <dbReference type="Proteomes" id="UP000782312"/>
    </source>
</evidence>
<dbReference type="InterPro" id="IPR011051">
    <property type="entry name" value="RmlC_Cupin_sf"/>
</dbReference>
<dbReference type="Proteomes" id="UP000782312">
    <property type="component" value="Unassembled WGS sequence"/>
</dbReference>